<accession>A0ABZ2IKC5</accession>
<keyword evidence="1" id="KW-0812">Transmembrane</keyword>
<geneLocation type="plasmid" evidence="2 3">
    <name>unnamed</name>
</geneLocation>
<proteinExistence type="predicted"/>
<reference evidence="2 3" key="1">
    <citation type="submission" date="2024-02" db="EMBL/GenBank/DDBJ databases">
        <title>Distribution and functional of Brevundimonas-related endobacteria within Verticillium dahliae.</title>
        <authorList>
            <person name="Zeng H."/>
        </authorList>
    </citation>
    <scope>NUCLEOTIDE SEQUENCE [LARGE SCALE GENOMIC DNA]</scope>
    <source>
        <strain evidence="2 3">TRM 44200</strain>
        <plasmid evidence="2 3">unnamed</plasmid>
    </source>
</reference>
<evidence type="ECO:0000313" key="3">
    <source>
        <dbReference type="Proteomes" id="UP001363460"/>
    </source>
</evidence>
<dbReference type="RefSeq" id="WP_338578665.1">
    <property type="nucleotide sequence ID" value="NZ_CP146370.1"/>
</dbReference>
<evidence type="ECO:0000256" key="1">
    <source>
        <dbReference type="SAM" id="Phobius"/>
    </source>
</evidence>
<feature type="transmembrane region" description="Helical" evidence="1">
    <location>
        <begin position="33"/>
        <end position="57"/>
    </location>
</feature>
<keyword evidence="2" id="KW-0614">Plasmid</keyword>
<name>A0ABZ2IKC5_9CAUL</name>
<keyword evidence="1" id="KW-1133">Transmembrane helix</keyword>
<keyword evidence="1" id="KW-0472">Membrane</keyword>
<gene>
    <name evidence="2" type="ORF">V8J38_16815</name>
</gene>
<dbReference type="Proteomes" id="UP001363460">
    <property type="component" value="Plasmid unnamed"/>
</dbReference>
<protein>
    <submittedName>
        <fullName evidence="2">Uncharacterized protein</fullName>
    </submittedName>
</protein>
<evidence type="ECO:0000313" key="2">
    <source>
        <dbReference type="EMBL" id="WWT56512.1"/>
    </source>
</evidence>
<sequence>MPINFVGRIFLLVGGADDLLGGLAGPIMGIFDMLITVLTIGVSAATSAALVYAVMAYRADWKSVERFRALREENISLRQRLLEAEERCLTQEQYALYEIWRSDAEYDLKRMQSKE</sequence>
<organism evidence="2 3">
    <name type="scientific">Brevundimonas olei</name>
    <dbReference type="NCBI Taxonomy" id="657642"/>
    <lineage>
        <taxon>Bacteria</taxon>
        <taxon>Pseudomonadati</taxon>
        <taxon>Pseudomonadota</taxon>
        <taxon>Alphaproteobacteria</taxon>
        <taxon>Caulobacterales</taxon>
        <taxon>Caulobacteraceae</taxon>
        <taxon>Brevundimonas</taxon>
    </lineage>
</organism>
<keyword evidence="3" id="KW-1185">Reference proteome</keyword>
<dbReference type="EMBL" id="CP146370">
    <property type="protein sequence ID" value="WWT56512.1"/>
    <property type="molecule type" value="Genomic_DNA"/>
</dbReference>